<protein>
    <recommendedName>
        <fullName evidence="2">Actin-like protein N-terminal domain-containing protein</fullName>
    </recommendedName>
</protein>
<dbReference type="EMBL" id="CADCTY010001530">
    <property type="protein sequence ID" value="CAA9374685.1"/>
    <property type="molecule type" value="Genomic_DNA"/>
</dbReference>
<accession>A0A6J4N4F9</accession>
<dbReference type="CDD" id="cd10227">
    <property type="entry name" value="ASKHA_NBD_ParM-like"/>
    <property type="match status" value="1"/>
</dbReference>
<reference evidence="1" key="1">
    <citation type="submission" date="2020-02" db="EMBL/GenBank/DDBJ databases">
        <authorList>
            <person name="Meier V. D."/>
        </authorList>
    </citation>
    <scope>NUCLEOTIDE SEQUENCE</scope>
    <source>
        <strain evidence="1">AVDCRST_MAG94</strain>
    </source>
</reference>
<evidence type="ECO:0000313" key="1">
    <source>
        <dbReference type="EMBL" id="CAA9374685.1"/>
    </source>
</evidence>
<name>A0A6J4N4F9_9CYAN</name>
<evidence type="ECO:0008006" key="2">
    <source>
        <dbReference type="Google" id="ProtNLM"/>
    </source>
</evidence>
<organism evidence="1">
    <name type="scientific">uncultured Leptolyngbya sp</name>
    <dbReference type="NCBI Taxonomy" id="332963"/>
    <lineage>
        <taxon>Bacteria</taxon>
        <taxon>Bacillati</taxon>
        <taxon>Cyanobacteriota</taxon>
        <taxon>Cyanophyceae</taxon>
        <taxon>Leptolyngbyales</taxon>
        <taxon>Leptolyngbyaceae</taxon>
        <taxon>Leptolyngbya group</taxon>
        <taxon>Leptolyngbya</taxon>
        <taxon>environmental samples</taxon>
    </lineage>
</organism>
<proteinExistence type="predicted"/>
<gene>
    <name evidence="1" type="ORF">AVDCRST_MAG94-4439</name>
</gene>
<dbReference type="AlphaFoldDB" id="A0A6J4N4F9"/>
<sequence>MSLTIAFDAGTSGSKVIAAYRSSEYPFEPVENYFLVDPSVRPLTKQTYKDLLDYAEDGVGLGSNLVSYIDPKSGERVYWEVGETASRPGLLAVRDRKFEKLLAKVLSFLGYLVHVEMRTTELIKLKLGVLLPFDEIEDRRLLAQWLRQILGRVEDEDNLGFEFNGIAIANVRLETIDCKPEGYGIYKAYPGDQVAVLVIGHSDSSWLYFNKGMLNAKLSRTLPETGMHDFIRTLSFPITYELRAAQLLSQMGNKLKASILAELTQTKSDDEIQHLQQAIQEAKAQYWVDRRAGFSSLNVSDVRLTTVSGGTANYFSTELNQLFKELFGVHLHWCKSLMLEFFERFRIERKSDLLHRFADCYGYYRTLPGVNPYEGKSAEVVGGAKDA</sequence>